<sequence>MHDRADVVVADRGTDGDVVGDVRLDQGRAGIDRPSEAGDEIVDDDNIIARPAPPVTITLPFNAMRRVLRLLRGLAPSYMGCKGDFSMTDYVTLAGGCFWCTEAVFKDVIGVESVESGYIGGNVPNPTYKQVCGGDTGHAEAIRIGYDPEQLALGDLLDIFFATHDPTQLNRQGNDVGTQYRSAVFPADEAQEAEMRAAIERAQAGLDKPIVTTVEPMADWYPAEDYHQDYWETSGRSNPYCMAVIPPKLQKLRKSFAARSKAVA</sequence>
<dbReference type="STRING" id="2018661.A0A2A2K694"/>
<dbReference type="Gene3D" id="3.30.1060.10">
    <property type="entry name" value="Peptide methionine sulphoxide reductase MsrA"/>
    <property type="match status" value="1"/>
</dbReference>
<comment type="caution">
    <text evidence="6">The sequence shown here is derived from an EMBL/GenBank/DDBJ whole genome shotgun (WGS) entry which is preliminary data.</text>
</comment>
<evidence type="ECO:0000256" key="4">
    <source>
        <dbReference type="ARBA" id="ARBA00030643"/>
    </source>
</evidence>
<dbReference type="InterPro" id="IPR036509">
    <property type="entry name" value="Met_Sox_Rdtase_MsrA_sf"/>
</dbReference>
<keyword evidence="3" id="KW-0560">Oxidoreductase</keyword>
<comment type="similarity">
    <text evidence="1">Belongs to the MsrA Met sulfoxide reductase family.</text>
</comment>
<evidence type="ECO:0000256" key="3">
    <source>
        <dbReference type="ARBA" id="ARBA00023002"/>
    </source>
</evidence>
<evidence type="ECO:0000256" key="1">
    <source>
        <dbReference type="ARBA" id="ARBA00005591"/>
    </source>
</evidence>
<proteinExistence type="inferred from homology"/>
<dbReference type="HAMAP" id="MF_01401">
    <property type="entry name" value="MsrA"/>
    <property type="match status" value="1"/>
</dbReference>
<name>A0A2A2K694_9BILA</name>
<dbReference type="Proteomes" id="UP000218231">
    <property type="component" value="Unassembled WGS sequence"/>
</dbReference>
<dbReference type="NCBIfam" id="TIGR00401">
    <property type="entry name" value="msrA"/>
    <property type="match status" value="1"/>
</dbReference>
<evidence type="ECO:0000256" key="2">
    <source>
        <dbReference type="ARBA" id="ARBA00012502"/>
    </source>
</evidence>
<evidence type="ECO:0000313" key="6">
    <source>
        <dbReference type="EMBL" id="PAV69420.1"/>
    </source>
</evidence>
<keyword evidence="7" id="KW-1185">Reference proteome</keyword>
<reference evidence="6 7" key="1">
    <citation type="journal article" date="2017" name="Curr. Biol.">
        <title>Genome architecture and evolution of a unichromosomal asexual nematode.</title>
        <authorList>
            <person name="Fradin H."/>
            <person name="Zegar C."/>
            <person name="Gutwein M."/>
            <person name="Lucas J."/>
            <person name="Kovtun M."/>
            <person name="Corcoran D."/>
            <person name="Baugh L.R."/>
            <person name="Kiontke K."/>
            <person name="Gunsalus K."/>
            <person name="Fitch D.H."/>
            <person name="Piano F."/>
        </authorList>
    </citation>
    <scope>NUCLEOTIDE SEQUENCE [LARGE SCALE GENOMIC DNA]</scope>
    <source>
        <strain evidence="6">PF1309</strain>
    </source>
</reference>
<dbReference type="GO" id="GO:0008113">
    <property type="term" value="F:peptide-methionine (S)-S-oxide reductase activity"/>
    <property type="evidence" value="ECO:0007669"/>
    <property type="project" value="UniProtKB-EC"/>
</dbReference>
<gene>
    <name evidence="6" type="ORF">WR25_07741</name>
</gene>
<accession>A0A2A2K694</accession>
<protein>
    <recommendedName>
        <fullName evidence="2">peptide-methionine (S)-S-oxide reductase</fullName>
        <ecNumber evidence="2">1.8.4.11</ecNumber>
    </recommendedName>
    <alternativeName>
        <fullName evidence="4">Peptide-methionine (S)-S-oxide reductase</fullName>
    </alternativeName>
</protein>
<evidence type="ECO:0000259" key="5">
    <source>
        <dbReference type="Pfam" id="PF01625"/>
    </source>
</evidence>
<dbReference type="Pfam" id="PF01625">
    <property type="entry name" value="PMSR"/>
    <property type="match status" value="1"/>
</dbReference>
<dbReference type="PANTHER" id="PTHR43774">
    <property type="entry name" value="PEPTIDE METHIONINE SULFOXIDE REDUCTASE"/>
    <property type="match status" value="1"/>
</dbReference>
<dbReference type="EMBL" id="LIAE01009510">
    <property type="protein sequence ID" value="PAV69420.1"/>
    <property type="molecule type" value="Genomic_DNA"/>
</dbReference>
<dbReference type="OrthoDB" id="77405at2759"/>
<dbReference type="InterPro" id="IPR002569">
    <property type="entry name" value="Met_Sox_Rdtase_MsrA_dom"/>
</dbReference>
<evidence type="ECO:0000313" key="7">
    <source>
        <dbReference type="Proteomes" id="UP000218231"/>
    </source>
</evidence>
<dbReference type="SUPFAM" id="SSF55068">
    <property type="entry name" value="Peptide methionine sulfoxide reductase"/>
    <property type="match status" value="1"/>
</dbReference>
<organism evidence="6 7">
    <name type="scientific">Diploscapter pachys</name>
    <dbReference type="NCBI Taxonomy" id="2018661"/>
    <lineage>
        <taxon>Eukaryota</taxon>
        <taxon>Metazoa</taxon>
        <taxon>Ecdysozoa</taxon>
        <taxon>Nematoda</taxon>
        <taxon>Chromadorea</taxon>
        <taxon>Rhabditida</taxon>
        <taxon>Rhabditina</taxon>
        <taxon>Rhabditomorpha</taxon>
        <taxon>Rhabditoidea</taxon>
        <taxon>Rhabditidae</taxon>
        <taxon>Diploscapter</taxon>
    </lineage>
</organism>
<feature type="domain" description="Peptide methionine sulphoxide reductase MsrA" evidence="5">
    <location>
        <begin position="91"/>
        <end position="241"/>
    </location>
</feature>
<dbReference type="PANTHER" id="PTHR43774:SF1">
    <property type="entry name" value="PEPTIDE METHIONINE SULFOXIDE REDUCTASE MSRA 2"/>
    <property type="match status" value="1"/>
</dbReference>
<dbReference type="AlphaFoldDB" id="A0A2A2K694"/>
<dbReference type="EC" id="1.8.4.11" evidence="2"/>